<name>A0AAD5N5M9_PARTN</name>
<accession>A0AAD5N5M9</accession>
<dbReference type="EMBL" id="JAHQIW010004423">
    <property type="protein sequence ID" value="KAJ1362332.1"/>
    <property type="molecule type" value="Genomic_DNA"/>
</dbReference>
<sequence length="188" mass="21334">MHLIESKDHNVDFEGHPLSSPIIDLHVETTPRTLSKEMPVHGEHLVYASADDNMHIVESKSYDIEFERPSLSSPTKTERQLFEDVGSIDDHAGIAPMTDHEIAAHGEHLVHTALKADDEIHIVESKDYDLELQRFSLLSPTSSKQNIHEDENLMAKYEGIPVVESDDFVVDHKERTALTISWTESCWK</sequence>
<proteinExistence type="predicted"/>
<keyword evidence="2" id="KW-1185">Reference proteome</keyword>
<comment type="caution">
    <text evidence="1">The sequence shown here is derived from an EMBL/GenBank/DDBJ whole genome shotgun (WGS) entry which is preliminary data.</text>
</comment>
<evidence type="ECO:0000313" key="1">
    <source>
        <dbReference type="EMBL" id="KAJ1362332.1"/>
    </source>
</evidence>
<dbReference type="Proteomes" id="UP001196413">
    <property type="component" value="Unassembled WGS sequence"/>
</dbReference>
<reference evidence="1" key="1">
    <citation type="submission" date="2021-06" db="EMBL/GenBank/DDBJ databases">
        <title>Parelaphostrongylus tenuis whole genome reference sequence.</title>
        <authorList>
            <person name="Garwood T.J."/>
            <person name="Larsen P.A."/>
            <person name="Fountain-Jones N.M."/>
            <person name="Garbe J.R."/>
            <person name="Macchietto M.G."/>
            <person name="Kania S.A."/>
            <person name="Gerhold R.W."/>
            <person name="Richards J.E."/>
            <person name="Wolf T.M."/>
        </authorList>
    </citation>
    <scope>NUCLEOTIDE SEQUENCE</scope>
    <source>
        <strain evidence="1">MNPRO001-30</strain>
        <tissue evidence="1">Meninges</tissue>
    </source>
</reference>
<gene>
    <name evidence="1" type="ORF">KIN20_021855</name>
</gene>
<dbReference type="AlphaFoldDB" id="A0AAD5N5M9"/>
<protein>
    <submittedName>
        <fullName evidence="1">Uncharacterized protein</fullName>
    </submittedName>
</protein>
<evidence type="ECO:0000313" key="2">
    <source>
        <dbReference type="Proteomes" id="UP001196413"/>
    </source>
</evidence>
<organism evidence="1 2">
    <name type="scientific">Parelaphostrongylus tenuis</name>
    <name type="common">Meningeal worm</name>
    <dbReference type="NCBI Taxonomy" id="148309"/>
    <lineage>
        <taxon>Eukaryota</taxon>
        <taxon>Metazoa</taxon>
        <taxon>Ecdysozoa</taxon>
        <taxon>Nematoda</taxon>
        <taxon>Chromadorea</taxon>
        <taxon>Rhabditida</taxon>
        <taxon>Rhabditina</taxon>
        <taxon>Rhabditomorpha</taxon>
        <taxon>Strongyloidea</taxon>
        <taxon>Metastrongylidae</taxon>
        <taxon>Parelaphostrongylus</taxon>
    </lineage>
</organism>